<evidence type="ECO:0000313" key="3">
    <source>
        <dbReference type="Proteomes" id="UP001203423"/>
    </source>
</evidence>
<protein>
    <submittedName>
        <fullName evidence="2">YhcB family protein</fullName>
    </submittedName>
</protein>
<dbReference type="RefSeq" id="WP_248941626.1">
    <property type="nucleotide sequence ID" value="NZ_JAKIKS010000079.1"/>
</dbReference>
<accession>A0ABT0LFW7</accession>
<reference evidence="2 3" key="1">
    <citation type="submission" date="2022-01" db="EMBL/GenBank/DDBJ databases">
        <title>Whole genome-based taxonomy of the Shewanellaceae.</title>
        <authorList>
            <person name="Martin-Rodriguez A.J."/>
        </authorList>
    </citation>
    <scope>NUCLEOTIDE SEQUENCE [LARGE SCALE GENOMIC DNA]</scope>
    <source>
        <strain evidence="2 3">DSM 17177</strain>
    </source>
</reference>
<name>A0ABT0LFW7_9GAMM</name>
<proteinExistence type="predicted"/>
<keyword evidence="1" id="KW-0175">Coiled coil</keyword>
<comment type="caution">
    <text evidence="2">The sequence shown here is derived from an EMBL/GenBank/DDBJ whole genome shotgun (WGS) entry which is preliminary data.</text>
</comment>
<organism evidence="2 3">
    <name type="scientific">Shewanella surugensis</name>
    <dbReference type="NCBI Taxonomy" id="212020"/>
    <lineage>
        <taxon>Bacteria</taxon>
        <taxon>Pseudomonadati</taxon>
        <taxon>Pseudomonadota</taxon>
        <taxon>Gammaproteobacteria</taxon>
        <taxon>Alteromonadales</taxon>
        <taxon>Shewanellaceae</taxon>
        <taxon>Shewanella</taxon>
    </lineage>
</organism>
<evidence type="ECO:0000313" key="2">
    <source>
        <dbReference type="EMBL" id="MCL1126237.1"/>
    </source>
</evidence>
<sequence length="105" mass="11922">MQWALTLSGFIFGLLLGFAGKTFLIRNRHSRQNDDALTQTKIEFSQYKQEVTDTLDEQHKQLSSLTEQLSDMNQKWNEASQILTPNSDKLLSTLVKNDSAVDTTS</sequence>
<dbReference type="Proteomes" id="UP001203423">
    <property type="component" value="Unassembled WGS sequence"/>
</dbReference>
<feature type="coiled-coil region" evidence="1">
    <location>
        <begin position="48"/>
        <end position="75"/>
    </location>
</feature>
<keyword evidence="3" id="KW-1185">Reference proteome</keyword>
<gene>
    <name evidence="2" type="ORF">L2764_17565</name>
</gene>
<dbReference type="EMBL" id="JAKIKS010000079">
    <property type="protein sequence ID" value="MCL1126237.1"/>
    <property type="molecule type" value="Genomic_DNA"/>
</dbReference>
<evidence type="ECO:0000256" key="1">
    <source>
        <dbReference type="SAM" id="Coils"/>
    </source>
</evidence>